<dbReference type="InterPro" id="IPR016194">
    <property type="entry name" value="SPOC-like_C_dom_sf"/>
</dbReference>
<name>G3TSL5_LOXAF</name>
<dbReference type="PANTHER" id="PTHR12604">
    <property type="entry name" value="KU AUTOANTIGEN DNA HELICASE"/>
    <property type="match status" value="1"/>
</dbReference>
<dbReference type="GO" id="GO:0043564">
    <property type="term" value="C:Ku70:Ku80 complex"/>
    <property type="evidence" value="ECO:0007669"/>
    <property type="project" value="InterPro"/>
</dbReference>
<accession>G3TSL5</accession>
<dbReference type="Gene3D" id="2.40.290.10">
    <property type="match status" value="1"/>
</dbReference>
<dbReference type="eggNOG" id="KOG2327">
    <property type="taxonomic scope" value="Eukaryota"/>
</dbReference>
<evidence type="ECO:0000256" key="1">
    <source>
        <dbReference type="ARBA" id="ARBA00023125"/>
    </source>
</evidence>
<dbReference type="GO" id="GO:0042162">
    <property type="term" value="F:telomeric DNA binding"/>
    <property type="evidence" value="ECO:0007669"/>
    <property type="project" value="InterPro"/>
</dbReference>
<feature type="domain" description="Ku70/Ku80 C-terminal arm" evidence="3">
    <location>
        <begin position="91"/>
        <end position="174"/>
    </location>
</feature>
<dbReference type="GO" id="GO:0000723">
    <property type="term" value="P:telomere maintenance"/>
    <property type="evidence" value="ECO:0007669"/>
    <property type="project" value="InterPro"/>
</dbReference>
<dbReference type="Ensembl" id="ENSLAFT00000036831.1">
    <property type="protein sequence ID" value="ENSLAFP00000018573.1"/>
    <property type="gene ID" value="ENSLAFG00000028710.1"/>
</dbReference>
<dbReference type="SUPFAM" id="SSF100939">
    <property type="entry name" value="SPOC domain-like"/>
    <property type="match status" value="1"/>
</dbReference>
<dbReference type="GO" id="GO:0003690">
    <property type="term" value="F:double-stranded DNA binding"/>
    <property type="evidence" value="ECO:0007669"/>
    <property type="project" value="TreeGrafter"/>
</dbReference>
<dbReference type="PANTHER" id="PTHR12604:SF2">
    <property type="entry name" value="X-RAY REPAIR CROSS-COMPLEMENTING PROTEIN 6"/>
    <property type="match status" value="1"/>
</dbReference>
<dbReference type="Pfam" id="PF02735">
    <property type="entry name" value="Ku"/>
    <property type="match status" value="1"/>
</dbReference>
<organism evidence="4 5">
    <name type="scientific">Loxodonta africana</name>
    <name type="common">African elephant</name>
    <dbReference type="NCBI Taxonomy" id="9785"/>
    <lineage>
        <taxon>Eukaryota</taxon>
        <taxon>Metazoa</taxon>
        <taxon>Chordata</taxon>
        <taxon>Craniata</taxon>
        <taxon>Vertebrata</taxon>
        <taxon>Euteleostomi</taxon>
        <taxon>Mammalia</taxon>
        <taxon>Eutheria</taxon>
        <taxon>Afrotheria</taxon>
        <taxon>Proboscidea</taxon>
        <taxon>Elephantidae</taxon>
        <taxon>Loxodonta</taxon>
    </lineage>
</organism>
<protein>
    <submittedName>
        <fullName evidence="4">Uncharacterized protein</fullName>
    </submittedName>
</protein>
<reference evidence="4 5" key="1">
    <citation type="submission" date="2009-06" db="EMBL/GenBank/DDBJ databases">
        <title>The Genome Sequence of Loxodonta africana (African elephant).</title>
        <authorList>
            <person name="Di Palma F."/>
            <person name="Heiman D."/>
            <person name="Young S."/>
            <person name="Johnson J."/>
            <person name="Lander E.S."/>
            <person name="Lindblad-Toh K."/>
        </authorList>
    </citation>
    <scope>NUCLEOTIDE SEQUENCE [LARGE SCALE GENOMIC DNA]</scope>
    <source>
        <strain evidence="4 5">Isolate ISIS603380</strain>
    </source>
</reference>
<dbReference type="STRING" id="9785.ENSLAFP00000018573"/>
<dbReference type="GeneTree" id="ENSGT00940000153239"/>
<keyword evidence="1" id="KW-0238">DNA-binding</keyword>
<dbReference type="InParanoid" id="G3TSL5"/>
<dbReference type="GO" id="GO:0003684">
    <property type="term" value="F:damaged DNA binding"/>
    <property type="evidence" value="ECO:0007669"/>
    <property type="project" value="InterPro"/>
</dbReference>
<dbReference type="Pfam" id="PF03730">
    <property type="entry name" value="Ku_C"/>
    <property type="match status" value="1"/>
</dbReference>
<dbReference type="Proteomes" id="UP000007646">
    <property type="component" value="Unassembled WGS sequence"/>
</dbReference>
<dbReference type="AlphaFoldDB" id="G3TSL5"/>
<proteinExistence type="predicted"/>
<reference evidence="4" key="2">
    <citation type="submission" date="2025-08" db="UniProtKB">
        <authorList>
            <consortium name="Ensembl"/>
        </authorList>
    </citation>
    <scope>IDENTIFICATION</scope>
    <source>
        <strain evidence="4">Isolate ISIS603380</strain>
    </source>
</reference>
<dbReference type="GO" id="GO:0003678">
    <property type="term" value="F:DNA helicase activity"/>
    <property type="evidence" value="ECO:0007669"/>
    <property type="project" value="InterPro"/>
</dbReference>
<evidence type="ECO:0000313" key="5">
    <source>
        <dbReference type="Proteomes" id="UP000007646"/>
    </source>
</evidence>
<dbReference type="InterPro" id="IPR006165">
    <property type="entry name" value="Ku70"/>
</dbReference>
<dbReference type="Gene3D" id="1.10.1600.10">
    <property type="match status" value="1"/>
</dbReference>
<keyword evidence="5" id="KW-1185">Reference proteome</keyword>
<feature type="domain" description="Ku" evidence="2">
    <location>
        <begin position="11"/>
        <end position="79"/>
    </location>
</feature>
<dbReference type="InterPro" id="IPR036361">
    <property type="entry name" value="SAP_dom_sf"/>
</dbReference>
<sequence length="222" mass="25844">MSSWESYYKNEKEVMAVCRYTPCHNSHPYFVLMPQEEELDDQKIQMIPSGFQLIFLPYADDKQKVPFTEKVSANPEQVDKMQAIVQKLHFNYRSDTFENPVLWQHFRNLEALALDLMDPEQAADLTLPRGEATDKRLGSLVDEYEKLVYLTDYNFQGKTTNFPLDDEVSRKKRPKVKVPEEELRAHIGKGMLGKLTVPMLKEACRAGRKQELLDALTNHFQE</sequence>
<dbReference type="InterPro" id="IPR005160">
    <property type="entry name" value="Ku_C"/>
</dbReference>
<dbReference type="GO" id="GO:0006303">
    <property type="term" value="P:double-strand break repair via nonhomologous end joining"/>
    <property type="evidence" value="ECO:0007669"/>
    <property type="project" value="InterPro"/>
</dbReference>
<evidence type="ECO:0000313" key="4">
    <source>
        <dbReference type="Ensembl" id="ENSLAFP00000018573.1"/>
    </source>
</evidence>
<dbReference type="SUPFAM" id="SSF68906">
    <property type="entry name" value="SAP domain"/>
    <property type="match status" value="1"/>
</dbReference>
<dbReference type="InterPro" id="IPR006164">
    <property type="entry name" value="DNA_bd_Ku70/Ku80"/>
</dbReference>
<dbReference type="HOGENOM" id="CLU_014815_1_2_1"/>
<dbReference type="NCBIfam" id="TIGR00578">
    <property type="entry name" value="ku70"/>
    <property type="match status" value="1"/>
</dbReference>
<dbReference type="OMA" id="VCRYTPC"/>
<dbReference type="Gene3D" id="1.10.720.30">
    <property type="entry name" value="SAP domain"/>
    <property type="match status" value="1"/>
</dbReference>
<dbReference type="FunFam" id="1.10.720.30:FF:000007">
    <property type="entry name" value="X-ray repair cross complementing 6"/>
    <property type="match status" value="1"/>
</dbReference>
<evidence type="ECO:0000259" key="2">
    <source>
        <dbReference type="Pfam" id="PF02735"/>
    </source>
</evidence>
<evidence type="ECO:0000259" key="3">
    <source>
        <dbReference type="Pfam" id="PF03730"/>
    </source>
</evidence>
<reference evidence="4" key="3">
    <citation type="submission" date="2025-09" db="UniProtKB">
        <authorList>
            <consortium name="Ensembl"/>
        </authorList>
    </citation>
    <scope>IDENTIFICATION</scope>
    <source>
        <strain evidence="4">Isolate ISIS603380</strain>
    </source>
</reference>